<keyword evidence="8" id="KW-0256">Endoplasmic reticulum</keyword>
<name>A0AAV7A2S1_ENGPU</name>
<evidence type="ECO:0000256" key="7">
    <source>
        <dbReference type="ARBA" id="ARBA00022723"/>
    </source>
</evidence>
<evidence type="ECO:0000256" key="9">
    <source>
        <dbReference type="ARBA" id="ARBA00022848"/>
    </source>
</evidence>
<keyword evidence="7 14" id="KW-0479">Metal-binding</keyword>
<keyword evidence="13 16" id="KW-0472">Membrane</keyword>
<dbReference type="PRINTS" id="PR00463">
    <property type="entry name" value="EP450I"/>
</dbReference>
<sequence length="510" mass="57995">MMIQTSSPSFYCIGDLRKMDITGAGTLILTLCVICLILLIMRSGHNKEMPPGPTPLPILGNILQLNMKELPQSIMKLAKDYGDVFTVHLGPRTVVVLHGYGAVKEALVDNADVFSNRAKVPGAELVFKGYGILLSNGERWRQLRRFSLTTLRNFGMGKKSIEERILEESRCLGDEFRKLNGSFFDPTYLLTLSISNVICSIVFGERFKYEDETFLKLLAMLKEAFTIRNSSVGQLLNSFPKLFLYIPGPHHKVFKNFSSIKMFVLDKVKEHQQTLDKNCPRDFIDCFLIKMEEDKETPNTEFHFDNLYVSVINLFFAGTETTSITLRIGLRILLKYPEVLDKVKKEIDLNIGNNRCPSVEDRSKMPFTDAVIHEIQRFADILPFSVPHATADTTVFRGYTIPKGTTVFPCLTSVLKDPKYFQNPEKFDPGHFLDGMGQFKKTEAFLPFSTGKRMCLGEGMARMQLFLFLTFILQNFDLKSEEDPSSIDLSPLPNTNGVIHRPYKIQFIPR</sequence>
<keyword evidence="11 14" id="KW-0408">Iron</keyword>
<proteinExistence type="inferred from homology"/>
<keyword evidence="16" id="KW-0812">Transmembrane</keyword>
<evidence type="ECO:0000256" key="2">
    <source>
        <dbReference type="ARBA" id="ARBA00004174"/>
    </source>
</evidence>
<dbReference type="PRINTS" id="PR00385">
    <property type="entry name" value="P450"/>
</dbReference>
<evidence type="ECO:0000313" key="18">
    <source>
        <dbReference type="Proteomes" id="UP000824782"/>
    </source>
</evidence>
<gene>
    <name evidence="17" type="ORF">GDO81_003136</name>
</gene>
<keyword evidence="6 14" id="KW-0349">Heme</keyword>
<comment type="subcellular location">
    <subcellularLocation>
        <location evidence="3">Endoplasmic reticulum membrane</location>
        <topology evidence="3">Peripheral membrane protein</topology>
    </subcellularLocation>
    <subcellularLocation>
        <location evidence="2">Microsome membrane</location>
        <topology evidence="2">Peripheral membrane protein</topology>
    </subcellularLocation>
</comment>
<dbReference type="GO" id="GO:0006805">
    <property type="term" value="P:xenobiotic metabolic process"/>
    <property type="evidence" value="ECO:0007669"/>
    <property type="project" value="TreeGrafter"/>
</dbReference>
<evidence type="ECO:0000256" key="15">
    <source>
        <dbReference type="RuleBase" id="RU000461"/>
    </source>
</evidence>
<organism evidence="17 18">
    <name type="scientific">Engystomops pustulosus</name>
    <name type="common">Tungara frog</name>
    <name type="synonym">Physalaemus pustulosus</name>
    <dbReference type="NCBI Taxonomy" id="76066"/>
    <lineage>
        <taxon>Eukaryota</taxon>
        <taxon>Metazoa</taxon>
        <taxon>Chordata</taxon>
        <taxon>Craniata</taxon>
        <taxon>Vertebrata</taxon>
        <taxon>Euteleostomi</taxon>
        <taxon>Amphibia</taxon>
        <taxon>Batrachia</taxon>
        <taxon>Anura</taxon>
        <taxon>Neobatrachia</taxon>
        <taxon>Hyloidea</taxon>
        <taxon>Leptodactylidae</taxon>
        <taxon>Leiuperinae</taxon>
        <taxon>Engystomops</taxon>
    </lineage>
</organism>
<evidence type="ECO:0000256" key="8">
    <source>
        <dbReference type="ARBA" id="ARBA00022824"/>
    </source>
</evidence>
<dbReference type="Proteomes" id="UP000824782">
    <property type="component" value="Unassembled WGS sequence"/>
</dbReference>
<dbReference type="EC" id="1.14.14.1" evidence="5"/>
<dbReference type="GO" id="GO:0019373">
    <property type="term" value="P:epoxygenase P450 pathway"/>
    <property type="evidence" value="ECO:0007669"/>
    <property type="project" value="TreeGrafter"/>
</dbReference>
<evidence type="ECO:0000256" key="11">
    <source>
        <dbReference type="ARBA" id="ARBA00023004"/>
    </source>
</evidence>
<dbReference type="Pfam" id="PF00067">
    <property type="entry name" value="p450"/>
    <property type="match status" value="1"/>
</dbReference>
<dbReference type="GO" id="GO:0016712">
    <property type="term" value="F:oxidoreductase activity, acting on paired donors, with incorporation or reduction of molecular oxygen, reduced flavin or flavoprotein as one donor, and incorporation of one atom of oxygen"/>
    <property type="evidence" value="ECO:0007669"/>
    <property type="project" value="UniProtKB-EC"/>
</dbReference>
<keyword evidence="12 15" id="KW-0503">Monooxygenase</keyword>
<dbReference type="EMBL" id="WNYA01000010">
    <property type="protein sequence ID" value="KAG8552893.1"/>
    <property type="molecule type" value="Genomic_DNA"/>
</dbReference>
<evidence type="ECO:0000256" key="13">
    <source>
        <dbReference type="ARBA" id="ARBA00023136"/>
    </source>
</evidence>
<feature type="binding site" description="axial binding residue" evidence="14">
    <location>
        <position position="455"/>
    </location>
    <ligand>
        <name>heme</name>
        <dbReference type="ChEBI" id="CHEBI:30413"/>
    </ligand>
    <ligandPart>
        <name>Fe</name>
        <dbReference type="ChEBI" id="CHEBI:18248"/>
    </ligandPart>
</feature>
<dbReference type="InterPro" id="IPR008067">
    <property type="entry name" value="Cyt_P450_E_grp-I_CYP2A-like"/>
</dbReference>
<dbReference type="Gene3D" id="1.10.630.10">
    <property type="entry name" value="Cytochrome P450"/>
    <property type="match status" value="1"/>
</dbReference>
<evidence type="ECO:0000256" key="4">
    <source>
        <dbReference type="ARBA" id="ARBA00010617"/>
    </source>
</evidence>
<comment type="caution">
    <text evidence="17">The sequence shown here is derived from an EMBL/GenBank/DDBJ whole genome shotgun (WGS) entry which is preliminary data.</text>
</comment>
<evidence type="ECO:0000256" key="6">
    <source>
        <dbReference type="ARBA" id="ARBA00022617"/>
    </source>
</evidence>
<evidence type="ECO:0000256" key="16">
    <source>
        <dbReference type="SAM" id="Phobius"/>
    </source>
</evidence>
<dbReference type="InterPro" id="IPR036396">
    <property type="entry name" value="Cyt_P450_sf"/>
</dbReference>
<evidence type="ECO:0000256" key="14">
    <source>
        <dbReference type="PIRSR" id="PIRSR602401-1"/>
    </source>
</evidence>
<evidence type="ECO:0000256" key="1">
    <source>
        <dbReference type="ARBA" id="ARBA00001971"/>
    </source>
</evidence>
<evidence type="ECO:0000313" key="17">
    <source>
        <dbReference type="EMBL" id="KAG8552893.1"/>
    </source>
</evidence>
<dbReference type="InterPro" id="IPR002401">
    <property type="entry name" value="Cyt_P450_E_grp-I"/>
</dbReference>
<dbReference type="GO" id="GO:0005789">
    <property type="term" value="C:endoplasmic reticulum membrane"/>
    <property type="evidence" value="ECO:0007669"/>
    <property type="project" value="UniProtKB-SubCell"/>
</dbReference>
<keyword evidence="9" id="KW-0492">Microsome</keyword>
<dbReference type="GO" id="GO:0020037">
    <property type="term" value="F:heme binding"/>
    <property type="evidence" value="ECO:0007669"/>
    <property type="project" value="InterPro"/>
</dbReference>
<dbReference type="FunFam" id="1.10.630.10:FF:000001">
    <property type="entry name" value="Cytochrome P450, family 2"/>
    <property type="match status" value="1"/>
</dbReference>
<protein>
    <recommendedName>
        <fullName evidence="5">unspecific monooxygenase</fullName>
        <ecNumber evidence="5">1.14.14.1</ecNumber>
    </recommendedName>
</protein>
<keyword evidence="16" id="KW-1133">Transmembrane helix</keyword>
<evidence type="ECO:0000256" key="10">
    <source>
        <dbReference type="ARBA" id="ARBA00023002"/>
    </source>
</evidence>
<keyword evidence="10 15" id="KW-0560">Oxidoreductase</keyword>
<feature type="transmembrane region" description="Helical" evidence="16">
    <location>
        <begin position="21"/>
        <end position="41"/>
    </location>
</feature>
<comment type="cofactor">
    <cofactor evidence="1 14">
        <name>heme</name>
        <dbReference type="ChEBI" id="CHEBI:30413"/>
    </cofactor>
</comment>
<dbReference type="PRINTS" id="PR01684">
    <property type="entry name" value="EP450ICYP2A"/>
</dbReference>
<reference evidence="17" key="1">
    <citation type="thesis" date="2020" institute="ProQuest LLC" country="789 East Eisenhower Parkway, Ann Arbor, MI, USA">
        <title>Comparative Genomics and Chromosome Evolution.</title>
        <authorList>
            <person name="Mudd A.B."/>
        </authorList>
    </citation>
    <scope>NUCLEOTIDE SEQUENCE</scope>
    <source>
        <strain evidence="17">237g6f4</strain>
        <tissue evidence="17">Blood</tissue>
    </source>
</reference>
<evidence type="ECO:0000256" key="12">
    <source>
        <dbReference type="ARBA" id="ARBA00023033"/>
    </source>
</evidence>
<dbReference type="AlphaFoldDB" id="A0AAV7A2S1"/>
<keyword evidence="18" id="KW-1185">Reference proteome</keyword>
<dbReference type="InterPro" id="IPR001128">
    <property type="entry name" value="Cyt_P450"/>
</dbReference>
<dbReference type="PANTHER" id="PTHR24300:SF356">
    <property type="entry name" value="CYTOCHROME P450 2E1"/>
    <property type="match status" value="1"/>
</dbReference>
<dbReference type="GO" id="GO:0005506">
    <property type="term" value="F:iron ion binding"/>
    <property type="evidence" value="ECO:0007669"/>
    <property type="project" value="InterPro"/>
</dbReference>
<accession>A0AAV7A2S1</accession>
<dbReference type="PROSITE" id="PS00086">
    <property type="entry name" value="CYTOCHROME_P450"/>
    <property type="match status" value="1"/>
</dbReference>
<comment type="similarity">
    <text evidence="4 15">Belongs to the cytochrome P450 family.</text>
</comment>
<dbReference type="InterPro" id="IPR017972">
    <property type="entry name" value="Cyt_P450_CS"/>
</dbReference>
<evidence type="ECO:0000256" key="5">
    <source>
        <dbReference type="ARBA" id="ARBA00012109"/>
    </source>
</evidence>
<dbReference type="PANTHER" id="PTHR24300">
    <property type="entry name" value="CYTOCHROME P450 508A4-RELATED"/>
    <property type="match status" value="1"/>
</dbReference>
<dbReference type="InterPro" id="IPR050182">
    <property type="entry name" value="Cytochrome_P450_fam2"/>
</dbReference>
<dbReference type="SUPFAM" id="SSF48264">
    <property type="entry name" value="Cytochrome P450"/>
    <property type="match status" value="1"/>
</dbReference>
<evidence type="ECO:0000256" key="3">
    <source>
        <dbReference type="ARBA" id="ARBA00004406"/>
    </source>
</evidence>
<dbReference type="GO" id="GO:0008392">
    <property type="term" value="F:arachidonate epoxygenase activity"/>
    <property type="evidence" value="ECO:0007669"/>
    <property type="project" value="TreeGrafter"/>
</dbReference>